<comment type="caution">
    <text evidence="3">The sequence shown here is derived from an EMBL/GenBank/DDBJ whole genome shotgun (WGS) entry which is preliminary data.</text>
</comment>
<gene>
    <name evidence="3" type="primary">secG</name>
    <name evidence="3" type="ORF">SNAT2548_LOCUS13539</name>
</gene>
<feature type="coiled-coil region" evidence="1">
    <location>
        <begin position="365"/>
        <end position="436"/>
    </location>
</feature>
<evidence type="ECO:0000313" key="3">
    <source>
        <dbReference type="EMBL" id="CAE7259621.1"/>
    </source>
</evidence>
<proteinExistence type="predicted"/>
<keyword evidence="1" id="KW-0175">Coiled coil</keyword>
<accession>A0A812MJQ6</accession>
<organism evidence="3 4">
    <name type="scientific">Symbiodinium natans</name>
    <dbReference type="NCBI Taxonomy" id="878477"/>
    <lineage>
        <taxon>Eukaryota</taxon>
        <taxon>Sar</taxon>
        <taxon>Alveolata</taxon>
        <taxon>Dinophyceae</taxon>
        <taxon>Suessiales</taxon>
        <taxon>Symbiodiniaceae</taxon>
        <taxon>Symbiodinium</taxon>
    </lineage>
</organism>
<feature type="region of interest" description="Disordered" evidence="2">
    <location>
        <begin position="570"/>
        <end position="620"/>
    </location>
</feature>
<dbReference type="EMBL" id="CAJNDS010001435">
    <property type="protein sequence ID" value="CAE7259621.1"/>
    <property type="molecule type" value="Genomic_DNA"/>
</dbReference>
<dbReference type="OrthoDB" id="10341050at2759"/>
<dbReference type="AlphaFoldDB" id="A0A812MJQ6"/>
<evidence type="ECO:0000256" key="2">
    <source>
        <dbReference type="SAM" id="MobiDB-lite"/>
    </source>
</evidence>
<sequence>MPLCGDGRALREVSDLVEEGKSQDAVADEDALKGEREAALQDLRRRTTRLMRLYGDEATAGRDEVLEEELDKEARHPASCASLSNGLSMANLLPLDASFAMGKVVAAMKKEEKEAVLKQCRGGSPSTAPSQSCSAEAGLGRGIILSGGGSDRQCAMQLQSGAGLPGKHEAISALQCQETEVEKRVASLNEQVQEAKDSLFVLQTHEQNLVEKKEKVQALRGDVKTEASLVGVGPVERLGLLLQAKWKECQELLANYRGYHLRNELLYVRERPRWKSYPKQIAEDALEASRGELASAREAWQITKELADESQHKAAQCVASMKVAREDADVQLLEHTEGSVEARWLSSEISRRISLLEVARQETHIGNAIKDRKRIERAIRTLEGQKKSKKTTNELFNARDEEKKVAANIKSLQDEVTSLQGQAAAAEKQCAALKALAARRAGHAANWEGTAEAEVERSYGSPSLFKQEFDSDDSEDENENSISGALCDYAEFDDVPSSSYMQGDASKTAIKTTTLAKSEVNKALQASEAKWRQELGRTERKCADQEMEIARLWEVIRELRMDRVDGNVSADLGENSPRGSLSSFHMVEPQPNFTGGPAAESPKEEAGPGDATAEAQGSAE</sequence>
<dbReference type="Proteomes" id="UP000604046">
    <property type="component" value="Unassembled WGS sequence"/>
</dbReference>
<evidence type="ECO:0000256" key="1">
    <source>
        <dbReference type="SAM" id="Coils"/>
    </source>
</evidence>
<name>A0A812MJQ6_9DINO</name>
<evidence type="ECO:0000313" key="4">
    <source>
        <dbReference type="Proteomes" id="UP000604046"/>
    </source>
</evidence>
<reference evidence="3" key="1">
    <citation type="submission" date="2021-02" db="EMBL/GenBank/DDBJ databases">
        <authorList>
            <person name="Dougan E. K."/>
            <person name="Rhodes N."/>
            <person name="Thang M."/>
            <person name="Chan C."/>
        </authorList>
    </citation>
    <scope>NUCLEOTIDE SEQUENCE</scope>
</reference>
<feature type="region of interest" description="Disordered" evidence="2">
    <location>
        <begin position="449"/>
        <end position="481"/>
    </location>
</feature>
<feature type="compositionally biased region" description="Acidic residues" evidence="2">
    <location>
        <begin position="470"/>
        <end position="479"/>
    </location>
</feature>
<protein>
    <submittedName>
        <fullName evidence="3">SecG protein</fullName>
    </submittedName>
</protein>
<keyword evidence="4" id="KW-1185">Reference proteome</keyword>
<feature type="coiled-coil region" evidence="1">
    <location>
        <begin position="171"/>
        <end position="222"/>
    </location>
</feature>